<evidence type="ECO:0000259" key="9">
    <source>
        <dbReference type="Pfam" id="PF22638"/>
    </source>
</evidence>
<dbReference type="InterPro" id="IPR010930">
    <property type="entry name" value="Flg_bb/hook_C_dom"/>
</dbReference>
<keyword evidence="7" id="KW-0175">Coiled coil</keyword>
<feature type="domain" description="Flagellar hook-associated protein FlgK helical" evidence="9">
    <location>
        <begin position="87"/>
        <end position="310"/>
    </location>
</feature>
<evidence type="ECO:0000256" key="5">
    <source>
        <dbReference type="ARBA" id="ARBA00022525"/>
    </source>
</evidence>
<name>A0A0P0Z917_9HYPH</name>
<dbReference type="GO" id="GO:0005198">
    <property type="term" value="F:structural molecule activity"/>
    <property type="evidence" value="ECO:0007669"/>
    <property type="project" value="InterPro"/>
</dbReference>
<sequence length="469" mass="49944">MSLLSVFNNARSSLSVTSQQSALVARNVANADDPTATRKYASQVSERLGAVDIRAISQSSDPALYRSLISAQASLGTNETLAEALDRVRDVIGDVDASTSPSASIAALKDALTDLAASPENSQLQRTAVDAARSLATNLNNATMSVQTMRADADRELDEGAKRLNELLSQLETLNSKVVAGTATGADVTDEVDQRDRIVSEISSYVGVSVRLRANNDLVLSTDSGIVMFETRARSVEFTRTQSFDPSIRLDSAVAANRPGEFKIDGVSIGGTSSMAVRDGSLVAALKLRDEVGVEFQNRLDQTGDTLVNETFAENGAPGLYERTGPATIAIAASVDYRIGGNPALIRDGGINGSPTFNTAGESGFADRLNALVARFSDQHTFANGELGTLGDFTASSMAWFEGRRATASKDASYQSIMVTRARDTLSNKTGINLDDEMSHLLELERTYQASTKLVQTVGELLDRLLAIR</sequence>
<evidence type="ECO:0000259" key="8">
    <source>
        <dbReference type="Pfam" id="PF06429"/>
    </source>
</evidence>
<dbReference type="InterPro" id="IPR053927">
    <property type="entry name" value="FlgK_helical"/>
</dbReference>
<keyword evidence="10" id="KW-0966">Cell projection</keyword>
<proteinExistence type="inferred from homology"/>
<evidence type="ECO:0000256" key="4">
    <source>
        <dbReference type="ARBA" id="ARBA00016244"/>
    </source>
</evidence>
<dbReference type="PANTHER" id="PTHR30033:SF1">
    <property type="entry name" value="FLAGELLAR HOOK-ASSOCIATED PROTEIN 1"/>
    <property type="match status" value="1"/>
</dbReference>
<organism evidence="10">
    <name type="scientific">Fulvimarina pelagi</name>
    <dbReference type="NCBI Taxonomy" id="217511"/>
    <lineage>
        <taxon>Bacteria</taxon>
        <taxon>Pseudomonadati</taxon>
        <taxon>Pseudomonadota</taxon>
        <taxon>Alphaproteobacteria</taxon>
        <taxon>Hyphomicrobiales</taxon>
        <taxon>Aurantimonadaceae</taxon>
        <taxon>Fulvimarina</taxon>
    </lineage>
</organism>
<comment type="subcellular location">
    <subcellularLocation>
        <location evidence="1">Bacterial flagellum</location>
    </subcellularLocation>
    <subcellularLocation>
        <location evidence="2">Secreted</location>
    </subcellularLocation>
</comment>
<dbReference type="RefSeq" id="WP_007067685.1">
    <property type="nucleotide sequence ID" value="NZ_BBWO01000012.1"/>
</dbReference>
<dbReference type="NCBIfam" id="TIGR02492">
    <property type="entry name" value="flgK_ends"/>
    <property type="match status" value="1"/>
</dbReference>
<dbReference type="GO" id="GO:0009424">
    <property type="term" value="C:bacterial-type flagellum hook"/>
    <property type="evidence" value="ECO:0007669"/>
    <property type="project" value="InterPro"/>
</dbReference>
<evidence type="ECO:0000313" key="10">
    <source>
        <dbReference type="EMBL" id="BAT30843.1"/>
    </source>
</evidence>
<comment type="similarity">
    <text evidence="3">Belongs to the flagella basal body rod proteins family.</text>
</comment>
<accession>A0A0P0Z917</accession>
<reference evidence="10" key="1">
    <citation type="journal article" date="2015" name="Proc. Natl. Acad. Sci. U.S.A.">
        <title>Bacterial clade with the ribosomal RNA operon on a small plasmid rather than the chromosome.</title>
        <authorList>
            <person name="Anda M."/>
            <person name="Ohtsubo Y."/>
            <person name="Okubo T."/>
            <person name="Sugawara M."/>
            <person name="Nagata Y."/>
            <person name="Tsuda M."/>
            <person name="Minamisawa K."/>
            <person name="Mitsui H."/>
        </authorList>
    </citation>
    <scope>NUCLEOTIDE SEQUENCE</scope>
    <source>
        <strain evidence="10">DSM 15513</strain>
    </source>
</reference>
<dbReference type="AlphaFoldDB" id="A0A0P0Z917"/>
<dbReference type="SUPFAM" id="SSF64518">
    <property type="entry name" value="Phase 1 flagellin"/>
    <property type="match status" value="1"/>
</dbReference>
<evidence type="ECO:0000256" key="3">
    <source>
        <dbReference type="ARBA" id="ARBA00009677"/>
    </source>
</evidence>
<dbReference type="Pfam" id="PF22638">
    <property type="entry name" value="FlgK_D1"/>
    <property type="match status" value="1"/>
</dbReference>
<dbReference type="Pfam" id="PF06429">
    <property type="entry name" value="Flg_bbr_C"/>
    <property type="match status" value="1"/>
</dbReference>
<dbReference type="EMBL" id="LC066395">
    <property type="protein sequence ID" value="BAT30843.1"/>
    <property type="molecule type" value="Genomic_DNA"/>
</dbReference>
<dbReference type="InterPro" id="IPR002371">
    <property type="entry name" value="FlgK"/>
</dbReference>
<feature type="domain" description="Flagellar basal-body/hook protein C-terminal" evidence="8">
    <location>
        <begin position="430"/>
        <end position="467"/>
    </location>
</feature>
<dbReference type="OrthoDB" id="7181295at2"/>
<evidence type="ECO:0000256" key="6">
    <source>
        <dbReference type="ARBA" id="ARBA00023143"/>
    </source>
</evidence>
<keyword evidence="10" id="KW-0969">Cilium</keyword>
<evidence type="ECO:0000256" key="7">
    <source>
        <dbReference type="SAM" id="Coils"/>
    </source>
</evidence>
<evidence type="ECO:0000256" key="2">
    <source>
        <dbReference type="ARBA" id="ARBA00004613"/>
    </source>
</evidence>
<keyword evidence="6" id="KW-0975">Bacterial flagellum</keyword>
<dbReference type="PANTHER" id="PTHR30033">
    <property type="entry name" value="FLAGELLAR HOOK-ASSOCIATED PROTEIN 1"/>
    <property type="match status" value="1"/>
</dbReference>
<protein>
    <recommendedName>
        <fullName evidence="4">Flagellar hook-associated protein 1</fullName>
    </recommendedName>
</protein>
<dbReference type="GO" id="GO:0044780">
    <property type="term" value="P:bacterial-type flagellum assembly"/>
    <property type="evidence" value="ECO:0007669"/>
    <property type="project" value="InterPro"/>
</dbReference>
<dbReference type="GO" id="GO:0005576">
    <property type="term" value="C:extracellular region"/>
    <property type="evidence" value="ECO:0007669"/>
    <property type="project" value="UniProtKB-SubCell"/>
</dbReference>
<keyword evidence="5" id="KW-0964">Secreted</keyword>
<keyword evidence="10" id="KW-0282">Flagellum</keyword>
<feature type="coiled-coil region" evidence="7">
    <location>
        <begin position="150"/>
        <end position="177"/>
    </location>
</feature>
<evidence type="ECO:0000256" key="1">
    <source>
        <dbReference type="ARBA" id="ARBA00004365"/>
    </source>
</evidence>